<evidence type="ECO:0000313" key="3">
    <source>
        <dbReference type="Proteomes" id="UP001595912"/>
    </source>
</evidence>
<protein>
    <recommendedName>
        <fullName evidence="4">DUF304 domain-containing protein</fullName>
    </recommendedName>
</protein>
<keyword evidence="1" id="KW-0472">Membrane</keyword>
<dbReference type="EMBL" id="JBHSIU010000010">
    <property type="protein sequence ID" value="MFC4997612.1"/>
    <property type="molecule type" value="Genomic_DNA"/>
</dbReference>
<reference evidence="3" key="1">
    <citation type="journal article" date="2019" name="Int. J. Syst. Evol. Microbiol.">
        <title>The Global Catalogue of Microorganisms (GCM) 10K type strain sequencing project: providing services to taxonomists for standard genome sequencing and annotation.</title>
        <authorList>
            <consortium name="The Broad Institute Genomics Platform"/>
            <consortium name="The Broad Institute Genome Sequencing Center for Infectious Disease"/>
            <person name="Wu L."/>
            <person name="Ma J."/>
        </authorList>
    </citation>
    <scope>NUCLEOTIDE SEQUENCE [LARGE SCALE GENOMIC DNA]</scope>
    <source>
        <strain evidence="3">CGMCC 4.7152</strain>
    </source>
</reference>
<evidence type="ECO:0000256" key="1">
    <source>
        <dbReference type="SAM" id="Phobius"/>
    </source>
</evidence>
<keyword evidence="1" id="KW-1133">Transmembrane helix</keyword>
<dbReference type="RefSeq" id="WP_380113843.1">
    <property type="nucleotide sequence ID" value="NZ_JBHSIU010000010.1"/>
</dbReference>
<gene>
    <name evidence="2" type="ORF">ACFPIJ_07225</name>
</gene>
<evidence type="ECO:0008006" key="4">
    <source>
        <dbReference type="Google" id="ProtNLM"/>
    </source>
</evidence>
<comment type="caution">
    <text evidence="2">The sequence shown here is derived from an EMBL/GenBank/DDBJ whole genome shotgun (WGS) entry which is preliminary data.</text>
</comment>
<organism evidence="2 3">
    <name type="scientific">Dactylosporangium cerinum</name>
    <dbReference type="NCBI Taxonomy" id="1434730"/>
    <lineage>
        <taxon>Bacteria</taxon>
        <taxon>Bacillati</taxon>
        <taxon>Actinomycetota</taxon>
        <taxon>Actinomycetes</taxon>
        <taxon>Micromonosporales</taxon>
        <taxon>Micromonosporaceae</taxon>
        <taxon>Dactylosporangium</taxon>
    </lineage>
</organism>
<dbReference type="Proteomes" id="UP001595912">
    <property type="component" value="Unassembled WGS sequence"/>
</dbReference>
<feature type="transmembrane region" description="Helical" evidence="1">
    <location>
        <begin position="37"/>
        <end position="59"/>
    </location>
</feature>
<evidence type="ECO:0000313" key="2">
    <source>
        <dbReference type="EMBL" id="MFC4997612.1"/>
    </source>
</evidence>
<name>A0ABV9VMK3_9ACTN</name>
<proteinExistence type="predicted"/>
<keyword evidence="3" id="KW-1185">Reference proteome</keyword>
<keyword evidence="1" id="KW-0812">Transmembrane</keyword>
<feature type="transmembrane region" description="Helical" evidence="1">
    <location>
        <begin position="71"/>
        <end position="97"/>
    </location>
</feature>
<sequence length="187" mass="20045">MTDPQPPSWRGAPPAPRKQIPGDLPFVVRRSAGRLSVLFGSVFALIWVLATGQLAFGLLAGESPDRTGGDVVAVVAGGFCAAIIFGVAVLIMVRIILANGPVLALDHFGLWVKNSQAVWGKAVWVPWEAVERVARRRFLLTRVIAVSVGGARYLVPLRLNDRTESEIIGALAQFGGRSVLEPRDQSA</sequence>
<accession>A0ABV9VMK3</accession>